<evidence type="ECO:0000256" key="6">
    <source>
        <dbReference type="SAM" id="Phobius"/>
    </source>
</evidence>
<comment type="subcellular location">
    <subcellularLocation>
        <location evidence="1">Membrane</location>
        <topology evidence="1">Multi-pass membrane protein</topology>
    </subcellularLocation>
</comment>
<dbReference type="EMBL" id="JAGMWT010000030">
    <property type="protein sequence ID" value="KAH7109866.1"/>
    <property type="molecule type" value="Genomic_DNA"/>
</dbReference>
<sequence length="215" mass="24280">MELFPPWTNNYLCYSFISGQFVYALGLAIHLGMHCHLASHCRDNLYANKCQSCAPPKAQMVTISVGVLFDMIIYIWPMFFLYKLRMSLRKRIGLMIIFTVGIINVAVSCVRMEFILRPNVHPLPFDSGAWGNLLLTIVGPDIGIICASLPYLCFIPQFFSAEWRRWTKTILTQKEAEAGLGSKSHIVVHTNINVVVRKNGEELGDIGHVTRVGVY</sequence>
<reference evidence="8" key="1">
    <citation type="journal article" date="2021" name="Nat. Commun.">
        <title>Genetic determinants of endophytism in the Arabidopsis root mycobiome.</title>
        <authorList>
            <person name="Mesny F."/>
            <person name="Miyauchi S."/>
            <person name="Thiergart T."/>
            <person name="Pickel B."/>
            <person name="Atanasova L."/>
            <person name="Karlsson M."/>
            <person name="Huettel B."/>
            <person name="Barry K.W."/>
            <person name="Haridas S."/>
            <person name="Chen C."/>
            <person name="Bauer D."/>
            <person name="Andreopoulos W."/>
            <person name="Pangilinan J."/>
            <person name="LaButti K."/>
            <person name="Riley R."/>
            <person name="Lipzen A."/>
            <person name="Clum A."/>
            <person name="Drula E."/>
            <person name="Henrissat B."/>
            <person name="Kohler A."/>
            <person name="Grigoriev I.V."/>
            <person name="Martin F.M."/>
            <person name="Hacquard S."/>
        </authorList>
    </citation>
    <scope>NUCLEOTIDE SEQUENCE</scope>
    <source>
        <strain evidence="8">MPI-CAGE-CH-0243</strain>
    </source>
</reference>
<evidence type="ECO:0000259" key="7">
    <source>
        <dbReference type="Pfam" id="PF20684"/>
    </source>
</evidence>
<accession>A0A9P9CZE1</accession>
<feature type="transmembrane region" description="Helical" evidence="6">
    <location>
        <begin position="134"/>
        <end position="155"/>
    </location>
</feature>
<name>A0A9P9CZE1_9PLEO</name>
<feature type="transmembrane region" description="Helical" evidence="6">
    <location>
        <begin position="94"/>
        <end position="114"/>
    </location>
</feature>
<feature type="domain" description="Rhodopsin" evidence="7">
    <location>
        <begin position="8"/>
        <end position="152"/>
    </location>
</feature>
<evidence type="ECO:0000313" key="8">
    <source>
        <dbReference type="EMBL" id="KAH7109866.1"/>
    </source>
</evidence>
<feature type="transmembrane region" description="Helical" evidence="6">
    <location>
        <begin position="61"/>
        <end position="82"/>
    </location>
</feature>
<dbReference type="OrthoDB" id="5401779at2759"/>
<proteinExistence type="inferred from homology"/>
<evidence type="ECO:0000256" key="4">
    <source>
        <dbReference type="ARBA" id="ARBA00023136"/>
    </source>
</evidence>
<comment type="caution">
    <text evidence="8">The sequence shown here is derived from an EMBL/GenBank/DDBJ whole genome shotgun (WGS) entry which is preliminary data.</text>
</comment>
<dbReference type="AlphaFoldDB" id="A0A9P9CZE1"/>
<evidence type="ECO:0000256" key="2">
    <source>
        <dbReference type="ARBA" id="ARBA00022692"/>
    </source>
</evidence>
<evidence type="ECO:0000256" key="3">
    <source>
        <dbReference type="ARBA" id="ARBA00022989"/>
    </source>
</evidence>
<dbReference type="PANTHER" id="PTHR33048">
    <property type="entry name" value="PTH11-LIKE INTEGRAL MEMBRANE PROTEIN (AFU_ORTHOLOGUE AFUA_5G11245)"/>
    <property type="match status" value="1"/>
</dbReference>
<feature type="transmembrane region" description="Helical" evidence="6">
    <location>
        <begin position="12"/>
        <end position="33"/>
    </location>
</feature>
<keyword evidence="3 6" id="KW-1133">Transmembrane helix</keyword>
<evidence type="ECO:0000256" key="5">
    <source>
        <dbReference type="ARBA" id="ARBA00038359"/>
    </source>
</evidence>
<keyword evidence="2 6" id="KW-0812">Transmembrane</keyword>
<dbReference type="InterPro" id="IPR052337">
    <property type="entry name" value="SAT4-like"/>
</dbReference>
<dbReference type="PANTHER" id="PTHR33048:SF160">
    <property type="entry name" value="SAT4 FAMILY MEMBRANE PROTEIN"/>
    <property type="match status" value="1"/>
</dbReference>
<evidence type="ECO:0000313" key="9">
    <source>
        <dbReference type="Proteomes" id="UP000700596"/>
    </source>
</evidence>
<keyword evidence="4 6" id="KW-0472">Membrane</keyword>
<protein>
    <recommendedName>
        <fullName evidence="7">Rhodopsin domain-containing protein</fullName>
    </recommendedName>
</protein>
<dbReference type="GO" id="GO:0016020">
    <property type="term" value="C:membrane"/>
    <property type="evidence" value="ECO:0007669"/>
    <property type="project" value="UniProtKB-SubCell"/>
</dbReference>
<dbReference type="InterPro" id="IPR049326">
    <property type="entry name" value="Rhodopsin_dom_fungi"/>
</dbReference>
<keyword evidence="9" id="KW-1185">Reference proteome</keyword>
<dbReference type="Proteomes" id="UP000700596">
    <property type="component" value="Unassembled WGS sequence"/>
</dbReference>
<evidence type="ECO:0000256" key="1">
    <source>
        <dbReference type="ARBA" id="ARBA00004141"/>
    </source>
</evidence>
<dbReference type="Pfam" id="PF20684">
    <property type="entry name" value="Fung_rhodopsin"/>
    <property type="match status" value="1"/>
</dbReference>
<gene>
    <name evidence="8" type="ORF">B0J11DRAFT_234555</name>
</gene>
<comment type="similarity">
    <text evidence="5">Belongs to the SAT4 family.</text>
</comment>
<organism evidence="8 9">
    <name type="scientific">Dendryphion nanum</name>
    <dbReference type="NCBI Taxonomy" id="256645"/>
    <lineage>
        <taxon>Eukaryota</taxon>
        <taxon>Fungi</taxon>
        <taxon>Dikarya</taxon>
        <taxon>Ascomycota</taxon>
        <taxon>Pezizomycotina</taxon>
        <taxon>Dothideomycetes</taxon>
        <taxon>Pleosporomycetidae</taxon>
        <taxon>Pleosporales</taxon>
        <taxon>Torulaceae</taxon>
        <taxon>Dendryphion</taxon>
    </lineage>
</organism>